<dbReference type="Pfam" id="PF00172">
    <property type="entry name" value="Zn_clus"/>
    <property type="match status" value="1"/>
</dbReference>
<proteinExistence type="predicted"/>
<dbReference type="SUPFAM" id="SSF57701">
    <property type="entry name" value="Zn2/Cys6 DNA-binding domain"/>
    <property type="match status" value="1"/>
</dbReference>
<dbReference type="PROSITE" id="PS00463">
    <property type="entry name" value="ZN2_CY6_FUNGAL_1"/>
    <property type="match status" value="1"/>
</dbReference>
<keyword evidence="8" id="KW-1185">Reference proteome</keyword>
<feature type="compositionally biased region" description="Polar residues" evidence="5">
    <location>
        <begin position="140"/>
        <end position="151"/>
    </location>
</feature>
<reference evidence="7 8" key="1">
    <citation type="submission" date="2015-01" db="EMBL/GenBank/DDBJ databases">
        <title>The Genome Sequence of Fonsecaea multimorphosa CBS 102226.</title>
        <authorList>
            <consortium name="The Broad Institute Genomics Platform"/>
            <person name="Cuomo C."/>
            <person name="de Hoog S."/>
            <person name="Gorbushina A."/>
            <person name="Stielow B."/>
            <person name="Teixiera M."/>
            <person name="Abouelleil A."/>
            <person name="Chapman S.B."/>
            <person name="Priest M."/>
            <person name="Young S.K."/>
            <person name="Wortman J."/>
            <person name="Nusbaum C."/>
            <person name="Birren B."/>
        </authorList>
    </citation>
    <scope>NUCLEOTIDE SEQUENCE [LARGE SCALE GENOMIC DNA]</scope>
    <source>
        <strain evidence="7 8">CBS 102226</strain>
    </source>
</reference>
<evidence type="ECO:0000256" key="5">
    <source>
        <dbReference type="SAM" id="MobiDB-lite"/>
    </source>
</evidence>
<dbReference type="GO" id="GO:0003677">
    <property type="term" value="F:DNA binding"/>
    <property type="evidence" value="ECO:0007669"/>
    <property type="project" value="UniProtKB-KW"/>
</dbReference>
<evidence type="ECO:0000256" key="1">
    <source>
        <dbReference type="ARBA" id="ARBA00023015"/>
    </source>
</evidence>
<dbReference type="VEuPathDB" id="FungiDB:Z520_04079"/>
<dbReference type="STRING" id="1442371.A0A0D2KUJ7"/>
<keyword evidence="3" id="KW-0804">Transcription</keyword>
<dbReference type="GO" id="GO:0008270">
    <property type="term" value="F:zinc ion binding"/>
    <property type="evidence" value="ECO:0007669"/>
    <property type="project" value="InterPro"/>
</dbReference>
<dbReference type="Proteomes" id="UP000053411">
    <property type="component" value="Unassembled WGS sequence"/>
</dbReference>
<evidence type="ECO:0000259" key="6">
    <source>
        <dbReference type="PROSITE" id="PS50048"/>
    </source>
</evidence>
<evidence type="ECO:0000256" key="3">
    <source>
        <dbReference type="ARBA" id="ARBA00023163"/>
    </source>
</evidence>
<feature type="region of interest" description="Disordered" evidence="5">
    <location>
        <begin position="138"/>
        <end position="160"/>
    </location>
</feature>
<evidence type="ECO:0000313" key="8">
    <source>
        <dbReference type="Proteomes" id="UP000053411"/>
    </source>
</evidence>
<feature type="domain" description="Zn(2)-C6 fungal-type" evidence="6">
    <location>
        <begin position="23"/>
        <end position="53"/>
    </location>
</feature>
<dbReference type="AlphaFoldDB" id="A0A0D2KUJ7"/>
<evidence type="ECO:0000256" key="4">
    <source>
        <dbReference type="ARBA" id="ARBA00023242"/>
    </source>
</evidence>
<gene>
    <name evidence="7" type="ORF">Z520_04079</name>
</gene>
<keyword evidence="4" id="KW-0539">Nucleus</keyword>
<dbReference type="PROSITE" id="PS50048">
    <property type="entry name" value="ZN2_CY6_FUNGAL_2"/>
    <property type="match status" value="1"/>
</dbReference>
<evidence type="ECO:0000256" key="2">
    <source>
        <dbReference type="ARBA" id="ARBA00023125"/>
    </source>
</evidence>
<dbReference type="InterPro" id="IPR036864">
    <property type="entry name" value="Zn2-C6_fun-type_DNA-bd_sf"/>
</dbReference>
<dbReference type="SMART" id="SM00066">
    <property type="entry name" value="GAL4"/>
    <property type="match status" value="1"/>
</dbReference>
<feature type="region of interest" description="Disordered" evidence="5">
    <location>
        <begin position="367"/>
        <end position="386"/>
    </location>
</feature>
<evidence type="ECO:0000313" key="7">
    <source>
        <dbReference type="EMBL" id="KIY00394.1"/>
    </source>
</evidence>
<dbReference type="CDD" id="cd00067">
    <property type="entry name" value="GAL4"/>
    <property type="match status" value="1"/>
</dbReference>
<dbReference type="PANTHER" id="PTHR37534">
    <property type="entry name" value="TRANSCRIPTIONAL ACTIVATOR PROTEIN UGA3"/>
    <property type="match status" value="1"/>
</dbReference>
<protein>
    <recommendedName>
        <fullName evidence="6">Zn(2)-C6 fungal-type domain-containing protein</fullName>
    </recommendedName>
</protein>
<dbReference type="InterPro" id="IPR001138">
    <property type="entry name" value="Zn2Cys6_DnaBD"/>
</dbReference>
<dbReference type="GO" id="GO:0000981">
    <property type="term" value="F:DNA-binding transcription factor activity, RNA polymerase II-specific"/>
    <property type="evidence" value="ECO:0007669"/>
    <property type="project" value="InterPro"/>
</dbReference>
<keyword evidence="1" id="KW-0805">Transcription regulation</keyword>
<accession>A0A0D2KUJ7</accession>
<keyword evidence="2" id="KW-0238">DNA-binding</keyword>
<sequence length="613" mass="68108">MSPSMSMSALPRHGYYRGRVRSGCLTCRGRKVKCDEAKPACDNCKRLERRCVYKPKKSQLRSTNVDTTNQQSLRILEDTGIKHVSLQPNPSPASEDTGTGELGVATLAHASKTWDSSHDPFLHPDSWRAEVTARLERALQGQTQSPSTLSPDNGHADTDLPATLISRDIELTTTMDFLASRGEPSQLITFFADEVECPGITPFDPVNWQRAKLHLVELCKSCPAVASGVIAVSALYKAQLYALPQSRALSHYRAVKRSFDELLQVHSQQDFDTVIAVVFLLCLFELIHAGEVVPVFKEPSTHFVERLAAWAAAQSSSPSPATPPLTIRLITWIKILQAITMRAGGMGLLSETIETLLPAYESPIPTISPLPEAQHDDSSGASAGTGGQLGEVLGAPLFDFYFRLQLVSRDIARLAHYHRSRTTGGDQDEVVEHVARIKARLRALWASRSTTQRQTPQDLAAQLAPRIARPLASLIGICDAAYHAEFVEIDRVLGDPVSKWTDSRDALRTIRDLVDRDRDQGLRQTDGTEGREKPSTVNPGYIRALFMYAIESMDEAQIRWATDRIVDIRSSIYRSDFFAKFATALADAQMRKERRVTSKYFCIWFFGVPPPYM</sequence>
<dbReference type="EMBL" id="KN848067">
    <property type="protein sequence ID" value="KIY00394.1"/>
    <property type="molecule type" value="Genomic_DNA"/>
</dbReference>
<organism evidence="7 8">
    <name type="scientific">Fonsecaea multimorphosa CBS 102226</name>
    <dbReference type="NCBI Taxonomy" id="1442371"/>
    <lineage>
        <taxon>Eukaryota</taxon>
        <taxon>Fungi</taxon>
        <taxon>Dikarya</taxon>
        <taxon>Ascomycota</taxon>
        <taxon>Pezizomycotina</taxon>
        <taxon>Eurotiomycetes</taxon>
        <taxon>Chaetothyriomycetidae</taxon>
        <taxon>Chaetothyriales</taxon>
        <taxon>Herpotrichiellaceae</taxon>
        <taxon>Fonsecaea</taxon>
    </lineage>
</organism>
<dbReference type="RefSeq" id="XP_016634516.1">
    <property type="nucleotide sequence ID" value="XM_016774589.1"/>
</dbReference>
<dbReference type="OrthoDB" id="648861at2759"/>
<dbReference type="Gene3D" id="4.10.240.10">
    <property type="entry name" value="Zn(2)-C6 fungal-type DNA-binding domain"/>
    <property type="match status" value="1"/>
</dbReference>
<dbReference type="PANTHER" id="PTHR37534:SF46">
    <property type="entry name" value="ZN(II)2CYS6 TRANSCRIPTION FACTOR (EUROFUNG)"/>
    <property type="match status" value="1"/>
</dbReference>
<dbReference type="GeneID" id="27709825"/>
<name>A0A0D2KUJ7_9EURO</name>